<dbReference type="RefSeq" id="WP_015260154.1">
    <property type="nucleotide sequence ID" value="NC_019902.2"/>
</dbReference>
<dbReference type="GO" id="GO:0070069">
    <property type="term" value="C:cytochrome complex"/>
    <property type="evidence" value="ECO:0007669"/>
    <property type="project" value="InterPro"/>
</dbReference>
<feature type="chain" id="PRO_5003940602" description="L-cysteine S-thiosulfotransferase subunit SoxA" evidence="20">
    <location>
        <begin position="24"/>
        <end position="277"/>
    </location>
</feature>
<feature type="domain" description="Cytochrome c" evidence="21">
    <location>
        <begin position="61"/>
        <end position="155"/>
    </location>
</feature>
<reference evidence="22" key="1">
    <citation type="submission" date="2015-12" db="EMBL/GenBank/DDBJ databases">
        <authorList>
            <person name="Tikhonova T.V."/>
            <person name="Pavlov A.R."/>
            <person name="Beletsky A.V."/>
            <person name="Mardanov A.V."/>
            <person name="Sorokin D.Y."/>
            <person name="Ravin N.V."/>
            <person name="Popov V.O."/>
        </authorList>
    </citation>
    <scope>NUCLEOTIDE SEQUENCE</scope>
    <source>
        <strain evidence="22">DSM 14787</strain>
    </source>
</reference>
<sequence>MFKKALLALPVALALGATAHAQAPEDVLQALIDKLPSDYLTQSEMNIMMMPDNPALWVGMDGEDLFHTPRGPNNVSMEACDFGKGPGVLEGAYVELPRYFEDTGKVMDLETRIVHCMTEVQGFAADDPAVTTRHGSGSDHMQIQTYIAMQSNGMEWNNPLDHPLEKAMRDAGEVLFARRAGMSDFNCYACHGQTGKQVRASRLPDASVGEEWTKAISWPAFRVGHDHVRSSQHRVRGCYFQMRQAGMLAGSDASIALISYWTDVGRGQPAILPDMKR</sequence>
<accession>L0E1H3</accession>
<evidence type="ECO:0000256" key="6">
    <source>
        <dbReference type="ARBA" id="ARBA00022617"/>
    </source>
</evidence>
<keyword evidence="9 20" id="KW-0732">Signal</keyword>
<evidence type="ECO:0000256" key="16">
    <source>
        <dbReference type="ARBA" id="ARBA00032236"/>
    </source>
</evidence>
<dbReference type="Pfam" id="PF21342">
    <property type="entry name" value="SoxA-TsdA_cyt-c"/>
    <property type="match status" value="1"/>
</dbReference>
<keyword evidence="12" id="KW-0408">Iron</keyword>
<evidence type="ECO:0000256" key="5">
    <source>
        <dbReference type="ARBA" id="ARBA00022448"/>
    </source>
</evidence>
<dbReference type="OrthoDB" id="9808312at2"/>
<dbReference type="PATRIC" id="fig|1255043.3.peg.3449"/>
<evidence type="ECO:0000256" key="2">
    <source>
        <dbReference type="ARBA" id="ARBA00011530"/>
    </source>
</evidence>
<comment type="catalytic activity">
    <reaction evidence="19">
        <text>S-sulfanyl-L-cysteinyl-[SoxY protein] + thiosulfate + 2 Fe(III)-[cytochrome c] = S-(2-sulfodisulfanyl)-L-cysteinyl-[SoxY protein] + 2 Fe(II)-[cytochrome c] + 2 H(+)</text>
        <dbReference type="Rhea" id="RHEA:51224"/>
        <dbReference type="Rhea" id="RHEA-COMP:10350"/>
        <dbReference type="Rhea" id="RHEA-COMP:14399"/>
        <dbReference type="Rhea" id="RHEA-COMP:14689"/>
        <dbReference type="Rhea" id="RHEA-COMP:14690"/>
        <dbReference type="ChEBI" id="CHEBI:15378"/>
        <dbReference type="ChEBI" id="CHEBI:29033"/>
        <dbReference type="ChEBI" id="CHEBI:29034"/>
        <dbReference type="ChEBI" id="CHEBI:33542"/>
        <dbReference type="ChEBI" id="CHEBI:61963"/>
        <dbReference type="ChEBI" id="CHEBI:140664"/>
        <dbReference type="EC" id="2.8.5.2"/>
    </reaction>
</comment>
<dbReference type="AlphaFoldDB" id="L0E1H3"/>
<dbReference type="GO" id="GO:0020037">
    <property type="term" value="F:heme binding"/>
    <property type="evidence" value="ECO:0007669"/>
    <property type="project" value="InterPro"/>
</dbReference>
<dbReference type="Proteomes" id="UP000010809">
    <property type="component" value="Chromosome"/>
</dbReference>
<dbReference type="InterPro" id="IPR025710">
    <property type="entry name" value="SoxA"/>
</dbReference>
<evidence type="ECO:0000313" key="22">
    <source>
        <dbReference type="EMBL" id="AGA35055.1"/>
    </source>
</evidence>
<evidence type="ECO:0000256" key="15">
    <source>
        <dbReference type="ARBA" id="ARBA00030833"/>
    </source>
</evidence>
<feature type="signal peptide" evidence="20">
    <location>
        <begin position="1"/>
        <end position="23"/>
    </location>
</feature>
<dbReference type="InterPro" id="IPR009056">
    <property type="entry name" value="Cyt_c-like_dom"/>
</dbReference>
<dbReference type="GO" id="GO:0019417">
    <property type="term" value="P:sulfur oxidation"/>
    <property type="evidence" value="ECO:0007669"/>
    <property type="project" value="InterPro"/>
</dbReference>
<protein>
    <recommendedName>
        <fullName evidence="4">L-cysteine S-thiosulfotransferase subunit SoxA</fullName>
        <ecNumber evidence="3">2.8.5.2</ecNumber>
    </recommendedName>
    <alternativeName>
        <fullName evidence="16">Protein SoxA</fullName>
    </alternativeName>
    <alternativeName>
        <fullName evidence="17">SoxAX cytochrome complex subunit A</fullName>
    </alternativeName>
    <alternativeName>
        <fullName evidence="15">Sulfur oxidizing protein A</fullName>
    </alternativeName>
    <alternativeName>
        <fullName evidence="14">Thiosulfate-oxidizing multienzyme system protein SoxA</fullName>
    </alternativeName>
</protein>
<evidence type="ECO:0000256" key="12">
    <source>
        <dbReference type="ARBA" id="ARBA00023004"/>
    </source>
</evidence>
<keyword evidence="7" id="KW-0808">Transferase</keyword>
<comment type="similarity">
    <text evidence="13">Belongs to the SoxA family.</text>
</comment>
<keyword evidence="11" id="KW-0249">Electron transport</keyword>
<dbReference type="HOGENOM" id="CLU_079910_0_0_6"/>
<evidence type="ECO:0000256" key="7">
    <source>
        <dbReference type="ARBA" id="ARBA00022679"/>
    </source>
</evidence>
<dbReference type="GO" id="GO:0046872">
    <property type="term" value="F:metal ion binding"/>
    <property type="evidence" value="ECO:0007669"/>
    <property type="project" value="UniProtKB-KW"/>
</dbReference>
<dbReference type="Gene3D" id="1.10.760.10">
    <property type="entry name" value="Cytochrome c-like domain"/>
    <property type="match status" value="2"/>
</dbReference>
<evidence type="ECO:0000256" key="19">
    <source>
        <dbReference type="ARBA" id="ARBA00048423"/>
    </source>
</evidence>
<dbReference type="GO" id="GO:0016669">
    <property type="term" value="F:oxidoreductase activity, acting on a sulfur group of donors, cytochrome as acceptor"/>
    <property type="evidence" value="ECO:0007669"/>
    <property type="project" value="InterPro"/>
</dbReference>
<evidence type="ECO:0000256" key="4">
    <source>
        <dbReference type="ARBA" id="ARBA00019364"/>
    </source>
</evidence>
<comment type="subunit">
    <text evidence="2">Heterodimer of SoxA and SoxX.</text>
</comment>
<keyword evidence="23" id="KW-1185">Reference proteome</keyword>
<dbReference type="GO" id="GO:0009055">
    <property type="term" value="F:electron transfer activity"/>
    <property type="evidence" value="ECO:0007669"/>
    <property type="project" value="InterPro"/>
</dbReference>
<organism evidence="22 23">
    <name type="scientific">Thioalkalivibrio nitratireducens (strain DSM 14787 / UNIQEM 213 / ALEN2)</name>
    <dbReference type="NCBI Taxonomy" id="1255043"/>
    <lineage>
        <taxon>Bacteria</taxon>
        <taxon>Pseudomonadati</taxon>
        <taxon>Pseudomonadota</taxon>
        <taxon>Gammaproteobacteria</taxon>
        <taxon>Chromatiales</taxon>
        <taxon>Ectothiorhodospiraceae</taxon>
        <taxon>Thioalkalivibrio</taxon>
    </lineage>
</organism>
<evidence type="ECO:0000256" key="20">
    <source>
        <dbReference type="SAM" id="SignalP"/>
    </source>
</evidence>
<comment type="subcellular location">
    <subcellularLocation>
        <location evidence="1">Periplasm</location>
    </subcellularLocation>
</comment>
<name>L0E1H3_THIND</name>
<gene>
    <name evidence="22" type="ordered locus">TVNIR_3419</name>
</gene>
<evidence type="ECO:0000256" key="8">
    <source>
        <dbReference type="ARBA" id="ARBA00022723"/>
    </source>
</evidence>
<dbReference type="STRING" id="1255043.TVNIR_3419"/>
<evidence type="ECO:0000256" key="17">
    <source>
        <dbReference type="ARBA" id="ARBA00032318"/>
    </source>
</evidence>
<evidence type="ECO:0000256" key="3">
    <source>
        <dbReference type="ARBA" id="ARBA00012408"/>
    </source>
</evidence>
<dbReference type="EC" id="2.8.5.2" evidence="3"/>
<evidence type="ECO:0000259" key="21">
    <source>
        <dbReference type="Pfam" id="PF21342"/>
    </source>
</evidence>
<dbReference type="SUPFAM" id="SSF46626">
    <property type="entry name" value="Cytochrome c"/>
    <property type="match status" value="2"/>
</dbReference>
<evidence type="ECO:0000256" key="13">
    <source>
        <dbReference type="ARBA" id="ARBA00025746"/>
    </source>
</evidence>
<keyword evidence="6" id="KW-0349">Heme</keyword>
<evidence type="ECO:0000256" key="11">
    <source>
        <dbReference type="ARBA" id="ARBA00022982"/>
    </source>
</evidence>
<evidence type="ECO:0000256" key="1">
    <source>
        <dbReference type="ARBA" id="ARBA00004418"/>
    </source>
</evidence>
<dbReference type="EMBL" id="CP003989">
    <property type="protein sequence ID" value="AGA35055.1"/>
    <property type="molecule type" value="Genomic_DNA"/>
</dbReference>
<dbReference type="KEGG" id="tni:TVNIR_3419"/>
<proteinExistence type="inferred from homology"/>
<keyword evidence="5" id="KW-0813">Transport</keyword>
<keyword evidence="8" id="KW-0479">Metal-binding</keyword>
<comment type="catalytic activity">
    <reaction evidence="18">
        <text>L-cysteinyl-[SoxY protein] + thiosulfate + 2 Fe(III)-[cytochrome c] = S-sulfosulfanyl-L-cysteinyl-[SoxY protein] + 2 Fe(II)-[cytochrome c] + 2 H(+)</text>
        <dbReference type="Rhea" id="RHEA:56720"/>
        <dbReference type="Rhea" id="RHEA-COMP:10350"/>
        <dbReference type="Rhea" id="RHEA-COMP:14328"/>
        <dbReference type="Rhea" id="RHEA-COMP:14399"/>
        <dbReference type="Rhea" id="RHEA-COMP:14691"/>
        <dbReference type="ChEBI" id="CHEBI:15378"/>
        <dbReference type="ChEBI" id="CHEBI:29033"/>
        <dbReference type="ChEBI" id="CHEBI:29034"/>
        <dbReference type="ChEBI" id="CHEBI:29950"/>
        <dbReference type="ChEBI" id="CHEBI:33542"/>
        <dbReference type="ChEBI" id="CHEBI:139321"/>
        <dbReference type="EC" id="2.8.5.2"/>
    </reaction>
</comment>
<dbReference type="GO" id="GO:0042597">
    <property type="term" value="C:periplasmic space"/>
    <property type="evidence" value="ECO:0007669"/>
    <property type="project" value="UniProtKB-SubCell"/>
</dbReference>
<evidence type="ECO:0000256" key="18">
    <source>
        <dbReference type="ARBA" id="ARBA00048077"/>
    </source>
</evidence>
<evidence type="ECO:0000256" key="10">
    <source>
        <dbReference type="ARBA" id="ARBA00022764"/>
    </source>
</evidence>
<evidence type="ECO:0000256" key="9">
    <source>
        <dbReference type="ARBA" id="ARBA00022729"/>
    </source>
</evidence>
<evidence type="ECO:0000256" key="14">
    <source>
        <dbReference type="ARBA" id="ARBA00030174"/>
    </source>
</evidence>
<keyword evidence="10" id="KW-0574">Periplasm</keyword>
<dbReference type="InterPro" id="IPR036909">
    <property type="entry name" value="Cyt_c-like_dom_sf"/>
</dbReference>
<dbReference type="eggNOG" id="COG3258">
    <property type="taxonomic scope" value="Bacteria"/>
</dbReference>
<dbReference type="NCBIfam" id="TIGR04484">
    <property type="entry name" value="thiosulf_SoxA"/>
    <property type="match status" value="1"/>
</dbReference>
<evidence type="ECO:0000313" key="23">
    <source>
        <dbReference type="Proteomes" id="UP000010809"/>
    </source>
</evidence>
<dbReference type="GO" id="GO:0016740">
    <property type="term" value="F:transferase activity"/>
    <property type="evidence" value="ECO:0007669"/>
    <property type="project" value="UniProtKB-KW"/>
</dbReference>